<accession>A0A840Y5E4</accession>
<evidence type="ECO:0000313" key="2">
    <source>
        <dbReference type="Proteomes" id="UP000580654"/>
    </source>
</evidence>
<comment type="caution">
    <text evidence="1">The sequence shown here is derived from an EMBL/GenBank/DDBJ whole genome shotgun (WGS) entry which is preliminary data.</text>
</comment>
<reference evidence="1 2" key="1">
    <citation type="submission" date="2020-08" db="EMBL/GenBank/DDBJ databases">
        <title>Genomic Encyclopedia of Type Strains, Phase IV (KMG-IV): sequencing the most valuable type-strain genomes for metagenomic binning, comparative biology and taxonomic classification.</title>
        <authorList>
            <person name="Goeker M."/>
        </authorList>
    </citation>
    <scope>NUCLEOTIDE SEQUENCE [LARGE SCALE GENOMIC DNA]</scope>
    <source>
        <strain evidence="1 2">DSM 25622</strain>
    </source>
</reference>
<organism evidence="1 2">
    <name type="scientific">Muricoccus pecuniae</name>
    <dbReference type="NCBI Taxonomy" id="693023"/>
    <lineage>
        <taxon>Bacteria</taxon>
        <taxon>Pseudomonadati</taxon>
        <taxon>Pseudomonadota</taxon>
        <taxon>Alphaproteobacteria</taxon>
        <taxon>Acetobacterales</taxon>
        <taxon>Roseomonadaceae</taxon>
        <taxon>Muricoccus</taxon>
    </lineage>
</organism>
<dbReference type="AlphaFoldDB" id="A0A840Y5E4"/>
<dbReference type="EMBL" id="JACIJD010000017">
    <property type="protein sequence ID" value="MBB5695366.1"/>
    <property type="molecule type" value="Genomic_DNA"/>
</dbReference>
<dbReference type="Proteomes" id="UP000580654">
    <property type="component" value="Unassembled WGS sequence"/>
</dbReference>
<name>A0A840Y5E4_9PROT</name>
<evidence type="ECO:0000313" key="1">
    <source>
        <dbReference type="EMBL" id="MBB5695366.1"/>
    </source>
</evidence>
<protein>
    <submittedName>
        <fullName evidence="1">Uncharacterized protein</fullName>
    </submittedName>
</protein>
<dbReference type="RefSeq" id="WP_184520570.1">
    <property type="nucleotide sequence ID" value="NZ_JACIJD010000017.1"/>
</dbReference>
<sequence>MSEDVAMAGALAEARAAFEADELVRDLPPGRPERRERMRQIIHAVAATWGVERMELTMALASNSARDAAGE</sequence>
<gene>
    <name evidence="1" type="ORF">FHS87_003423</name>
</gene>
<keyword evidence="2" id="KW-1185">Reference proteome</keyword>
<proteinExistence type="predicted"/>